<evidence type="ECO:0000256" key="10">
    <source>
        <dbReference type="SAM" id="MobiDB-lite"/>
    </source>
</evidence>
<evidence type="ECO:0000256" key="6">
    <source>
        <dbReference type="ARBA" id="ARBA00022946"/>
    </source>
</evidence>
<keyword evidence="7" id="KW-0560">Oxidoreductase</keyword>
<dbReference type="PANTHER" id="PTHR34685:SF2">
    <property type="entry name" value="RED CHLOROPHYLL CATABOLITE REDUCTASE, CHLOROPLASTIC"/>
    <property type="match status" value="1"/>
</dbReference>
<keyword evidence="6" id="KW-0809">Transit peptide</keyword>
<keyword evidence="3" id="KW-0150">Chloroplast</keyword>
<dbReference type="AlphaFoldDB" id="A0A0E0B9Y9"/>
<keyword evidence="4" id="KW-0934">Plastid</keyword>
<feature type="compositionally biased region" description="Polar residues" evidence="10">
    <location>
        <begin position="1"/>
        <end position="12"/>
    </location>
</feature>
<organism evidence="12">
    <name type="scientific">Oryza glumipatula</name>
    <dbReference type="NCBI Taxonomy" id="40148"/>
    <lineage>
        <taxon>Eukaryota</taxon>
        <taxon>Viridiplantae</taxon>
        <taxon>Streptophyta</taxon>
        <taxon>Embryophyta</taxon>
        <taxon>Tracheophyta</taxon>
        <taxon>Spermatophyta</taxon>
        <taxon>Magnoliopsida</taxon>
        <taxon>Liliopsida</taxon>
        <taxon>Poales</taxon>
        <taxon>Poaceae</taxon>
        <taxon>BOP clade</taxon>
        <taxon>Oryzoideae</taxon>
        <taxon>Oryzeae</taxon>
        <taxon>Oryzinae</taxon>
        <taxon>Oryza</taxon>
    </lineage>
</organism>
<dbReference type="Gramene" id="OGLUM10G08330.1">
    <property type="protein sequence ID" value="OGLUM10G08330.1"/>
    <property type="gene ID" value="OGLUM10G08330"/>
</dbReference>
<feature type="transmembrane region" description="Helical" evidence="11">
    <location>
        <begin position="432"/>
        <end position="450"/>
    </location>
</feature>
<evidence type="ECO:0000256" key="8">
    <source>
        <dbReference type="ARBA" id="ARBA00050356"/>
    </source>
</evidence>
<protein>
    <recommendedName>
        <fullName evidence="9">red chlorophyll catabolite reductase</fullName>
        <ecNumber evidence="9">1.3.7.12</ecNumber>
    </recommendedName>
</protein>
<dbReference type="Proteomes" id="UP000026961">
    <property type="component" value="Chromosome 10"/>
</dbReference>
<reference evidence="12" key="1">
    <citation type="submission" date="2015-04" db="UniProtKB">
        <authorList>
            <consortium name="EnsemblPlants"/>
        </authorList>
    </citation>
    <scope>IDENTIFICATION</scope>
</reference>
<dbReference type="HOGENOM" id="CLU_325010_0_0_1"/>
<evidence type="ECO:0000313" key="13">
    <source>
        <dbReference type="Proteomes" id="UP000026961"/>
    </source>
</evidence>
<feature type="compositionally biased region" description="Low complexity" evidence="10">
    <location>
        <begin position="34"/>
        <end position="43"/>
    </location>
</feature>
<dbReference type="Pfam" id="PF06405">
    <property type="entry name" value="RCC_reductase"/>
    <property type="match status" value="2"/>
</dbReference>
<evidence type="ECO:0000256" key="3">
    <source>
        <dbReference type="ARBA" id="ARBA00022528"/>
    </source>
</evidence>
<comment type="subcellular location">
    <subcellularLocation>
        <location evidence="1">Plastid</location>
        <location evidence="1">Chloroplast</location>
    </subcellularLocation>
</comment>
<evidence type="ECO:0000256" key="7">
    <source>
        <dbReference type="ARBA" id="ARBA00023002"/>
    </source>
</evidence>
<dbReference type="InterPro" id="IPR009439">
    <property type="entry name" value="RCC_reductase"/>
</dbReference>
<evidence type="ECO:0000256" key="11">
    <source>
        <dbReference type="SAM" id="Phobius"/>
    </source>
</evidence>
<dbReference type="EC" id="1.3.7.12" evidence="9"/>
<dbReference type="EnsemblPlants" id="OGLUM10G08330.1">
    <property type="protein sequence ID" value="OGLUM10G08330.1"/>
    <property type="gene ID" value="OGLUM10G08330"/>
</dbReference>
<keyword evidence="11" id="KW-0812">Transmembrane</keyword>
<evidence type="ECO:0000256" key="4">
    <source>
        <dbReference type="ARBA" id="ARBA00022640"/>
    </source>
</evidence>
<proteinExistence type="predicted"/>
<feature type="transmembrane region" description="Helical" evidence="11">
    <location>
        <begin position="599"/>
        <end position="620"/>
    </location>
</feature>
<reference evidence="12" key="2">
    <citation type="submission" date="2018-05" db="EMBL/GenBank/DDBJ databases">
        <title>OgluRS3 (Oryza glumaepatula Reference Sequence Version 3).</title>
        <authorList>
            <person name="Zhang J."/>
            <person name="Kudrna D."/>
            <person name="Lee S."/>
            <person name="Talag J."/>
            <person name="Welchert J."/>
            <person name="Wing R.A."/>
        </authorList>
    </citation>
    <scope>NUCLEOTIDE SEQUENCE [LARGE SCALE GENOMIC DNA]</scope>
</reference>
<evidence type="ECO:0000256" key="1">
    <source>
        <dbReference type="ARBA" id="ARBA00004229"/>
    </source>
</evidence>
<feature type="transmembrane region" description="Helical" evidence="11">
    <location>
        <begin position="501"/>
        <end position="524"/>
    </location>
</feature>
<evidence type="ECO:0000256" key="9">
    <source>
        <dbReference type="ARBA" id="ARBA00066855"/>
    </source>
</evidence>
<keyword evidence="5" id="KW-0881">Chlorophyll catabolism</keyword>
<name>A0A0E0B9Y9_9ORYZ</name>
<accession>A0A0E0B9Y9</accession>
<evidence type="ECO:0000313" key="12">
    <source>
        <dbReference type="EnsemblPlants" id="OGLUM10G08330.1"/>
    </source>
</evidence>
<dbReference type="Gene3D" id="3.40.1500.20">
    <property type="match status" value="2"/>
</dbReference>
<feature type="region of interest" description="Disordered" evidence="10">
    <location>
        <begin position="1"/>
        <end position="78"/>
    </location>
</feature>
<dbReference type="STRING" id="40148.A0A0E0B9Y9"/>
<dbReference type="PANTHER" id="PTHR34685">
    <property type="entry name" value="RED CHLOROPHYLL CATABOLITE REDUCTASE, CHLOROPLASTIC"/>
    <property type="match status" value="1"/>
</dbReference>
<sequence>MTLESHSLSLRSFTRRTPRRDPMLQLRSPPPATSSPSSAVSFPALPPRLLPLRRRGVGTPLGGKTSTAVRASSAAPGATEPEVMVEVAHREVARALASLAEARLGARLLPSAVPPDVAEFRSGGGAGNAVGSLDVRRGAPGSTIDFMLQSSLHCKIPNGAIDITSLLIFLNASTDAPHFLMEFIQGSPTSIVVLLDLLPRKDLALHPEYMERYYENTQVDKQREKVEELPQARPYRSRSLFVRSAFSLTAILMSIDCGQGGEGTLKEIVRGQLATAARALLQIWLDSCADHTTEMEEGERENMIKRDQIVRSKSIEVDLTSNLPRMFGPDVADRVIAEIQKAFGLCASLMANRSYGGRIILEQGSRSEVNISDLVGLDGGGGGAHGGGGRCPAGERVRVRGGEGVGVVLGVSTAVVVVATDSTPCSALRRPSPPFAVPVLTVPSVGVVSLRRACAGGGIGRCRVCAVLGGAAVVACCALASAAPGADSTSVGGSGRLVINILLQVDAFGILVALFLAILVVLIARHKSIGSLSKAPLLMWGCFAESDDIHTKIYGSATNLDLVSFSWRQPKGINVKRCALLLRPKVAVVAVLRRRGSTIVTASPQLPIGLLLFLLFGYIWKAASVEVAVAHREVARELASRAEARLGARLLPSAVPPDVAGFRSGGGAGNAVGSLDVRRGAPGSTIDFMLQSSLHCKVPNGAIDITSLLIFLNASTDAPHFLMEFIQGSPTSIVVLLDLLPRKDLALHPEYIERYYENTQVDKQRENVEELPQARPYRSRSLFVRSAFSLTAILMSIDCGQGGEGTLEEIVRGQLATAASALLQIWLDSCADHTSEMEEGERENMIKRDQIVRSKSIEVDLTSNLPRMFGPDVADRVIAEIQKAFGMN</sequence>
<feature type="transmembrane region" description="Helical" evidence="11">
    <location>
        <begin position="462"/>
        <end position="481"/>
    </location>
</feature>
<dbReference type="FunFam" id="3.40.1500.20:FF:000001">
    <property type="entry name" value="Red chlorophyll catabolite reductase, chloroplastic"/>
    <property type="match status" value="2"/>
</dbReference>
<dbReference type="GO" id="GO:0009507">
    <property type="term" value="C:chloroplast"/>
    <property type="evidence" value="ECO:0007669"/>
    <property type="project" value="UniProtKB-SubCell"/>
</dbReference>
<dbReference type="eggNOG" id="ENOG502QSTY">
    <property type="taxonomic scope" value="Eukaryota"/>
</dbReference>
<keyword evidence="11" id="KW-0472">Membrane</keyword>
<comment type="catalytic activity">
    <reaction evidence="8">
        <text>primary fluorescent chlorophyll catabolite + 2 oxidized [2Fe-2S]-[ferredoxin] = red chlorophyll catabolite + 2 reduced [2Fe-2S]-[ferredoxin] + 3 H(+)</text>
        <dbReference type="Rhea" id="RHEA:24752"/>
        <dbReference type="Rhea" id="RHEA-COMP:10000"/>
        <dbReference type="Rhea" id="RHEA-COMP:10001"/>
        <dbReference type="ChEBI" id="CHEBI:15378"/>
        <dbReference type="ChEBI" id="CHEBI:33737"/>
        <dbReference type="ChEBI" id="CHEBI:33738"/>
        <dbReference type="ChEBI" id="CHEBI:58716"/>
        <dbReference type="ChEBI" id="CHEBI:77670"/>
        <dbReference type="EC" id="1.3.7.12"/>
    </reaction>
    <physiologicalReaction direction="right-to-left" evidence="8">
        <dbReference type="Rhea" id="RHEA:24754"/>
    </physiologicalReaction>
</comment>
<evidence type="ECO:0000256" key="2">
    <source>
        <dbReference type="ARBA" id="ARBA00005212"/>
    </source>
</evidence>
<keyword evidence="13" id="KW-1185">Reference proteome</keyword>
<keyword evidence="11" id="KW-1133">Transmembrane helix</keyword>
<dbReference type="GO" id="GO:0051743">
    <property type="term" value="F:red chlorophyll catabolite reductase activity"/>
    <property type="evidence" value="ECO:0007669"/>
    <property type="project" value="InterPro"/>
</dbReference>
<comment type="pathway">
    <text evidence="2">Porphyrin-containing compound metabolism; chlorophyll degradation.</text>
</comment>
<evidence type="ECO:0000256" key="5">
    <source>
        <dbReference type="ARBA" id="ARBA00022817"/>
    </source>
</evidence>
<dbReference type="GO" id="GO:0015996">
    <property type="term" value="P:chlorophyll catabolic process"/>
    <property type="evidence" value="ECO:0007669"/>
    <property type="project" value="UniProtKB-KW"/>
</dbReference>